<reference evidence="1 2" key="1">
    <citation type="submission" date="2019-10" db="EMBL/GenBank/DDBJ databases">
        <title>A novel species.</title>
        <authorList>
            <person name="Gao J."/>
        </authorList>
    </citation>
    <scope>NUCLEOTIDE SEQUENCE [LARGE SCALE GENOMIC DNA]</scope>
    <source>
        <strain evidence="1 2">QMT-28</strain>
    </source>
</reference>
<dbReference type="Proteomes" id="UP000326179">
    <property type="component" value="Chromosome"/>
</dbReference>
<dbReference type="KEGG" id="sfy:GFH48_14295"/>
<accession>A0A5Q0LBR9</accession>
<gene>
    <name evidence="1" type="ORF">GFH48_14295</name>
</gene>
<keyword evidence="2" id="KW-1185">Reference proteome</keyword>
<organism evidence="1 2">
    <name type="scientific">Streptomyces fagopyri</name>
    <dbReference type="NCBI Taxonomy" id="2662397"/>
    <lineage>
        <taxon>Bacteria</taxon>
        <taxon>Bacillati</taxon>
        <taxon>Actinomycetota</taxon>
        <taxon>Actinomycetes</taxon>
        <taxon>Kitasatosporales</taxon>
        <taxon>Streptomycetaceae</taxon>
        <taxon>Streptomyces</taxon>
    </lineage>
</organism>
<evidence type="ECO:0000313" key="1">
    <source>
        <dbReference type="EMBL" id="QFZ74274.1"/>
    </source>
</evidence>
<evidence type="ECO:0000313" key="2">
    <source>
        <dbReference type="Proteomes" id="UP000326179"/>
    </source>
</evidence>
<proteinExistence type="predicted"/>
<sequence length="175" mass="20067">MRSPKSVDVTLKLPGVEVSGSWEPNNVERRAAWELYVELVTRVSVVPLRQDEGLLREALSSLYSLFGTTREILRRHGPEIAEPKRDGQYNFGYLAVAMLNYGVRPLLARWHPALEDWEHRRPVDRSRRDHELAWPQSDQLRTALRDTRQLLTAYADLLATACGVPNLLEAIPTRE</sequence>
<dbReference type="AlphaFoldDB" id="A0A5Q0LBR9"/>
<name>A0A5Q0LBR9_9ACTN</name>
<protein>
    <submittedName>
        <fullName evidence="1">Uncharacterized protein</fullName>
    </submittedName>
</protein>
<dbReference type="EMBL" id="CP045643">
    <property type="protein sequence ID" value="QFZ74274.1"/>
    <property type="molecule type" value="Genomic_DNA"/>
</dbReference>